<feature type="domain" description="Chorismate-utilising enzyme C-terminal" evidence="1">
    <location>
        <begin position="116"/>
        <end position="366"/>
    </location>
</feature>
<dbReference type="InterPro" id="IPR015890">
    <property type="entry name" value="Chorismate_C"/>
</dbReference>
<dbReference type="PRINTS" id="PR00095">
    <property type="entry name" value="ANTSNTHASEI"/>
</dbReference>
<dbReference type="EMBL" id="BMUU01000008">
    <property type="protein sequence ID" value="GGY47406.1"/>
    <property type="molecule type" value="Genomic_DNA"/>
</dbReference>
<keyword evidence="3" id="KW-1185">Reference proteome</keyword>
<reference evidence="3" key="1">
    <citation type="journal article" date="2019" name="Int. J. Syst. Evol. Microbiol.">
        <title>The Global Catalogue of Microorganisms (GCM) 10K type strain sequencing project: providing services to taxonomists for standard genome sequencing and annotation.</title>
        <authorList>
            <consortium name="The Broad Institute Genomics Platform"/>
            <consortium name="The Broad Institute Genome Sequencing Center for Infectious Disease"/>
            <person name="Wu L."/>
            <person name="Ma J."/>
        </authorList>
    </citation>
    <scope>NUCLEOTIDE SEQUENCE [LARGE SCALE GENOMIC DNA]</scope>
    <source>
        <strain evidence="3">JCM 4594</strain>
    </source>
</reference>
<organism evidence="2 3">
    <name type="scientific">Streptomyces xanthochromogenes</name>
    <dbReference type="NCBI Taxonomy" id="67384"/>
    <lineage>
        <taxon>Bacteria</taxon>
        <taxon>Bacillati</taxon>
        <taxon>Actinomycetota</taxon>
        <taxon>Actinomycetes</taxon>
        <taxon>Kitasatosporales</taxon>
        <taxon>Streptomycetaceae</taxon>
        <taxon>Streptomyces</taxon>
    </lineage>
</organism>
<dbReference type="Gene3D" id="3.60.120.10">
    <property type="entry name" value="Anthranilate synthase"/>
    <property type="match status" value="1"/>
</dbReference>
<dbReference type="InterPro" id="IPR005801">
    <property type="entry name" value="ADC_synthase"/>
</dbReference>
<sequence>MQRAALRLVRTATGARTAVRLQATQGHPTCTGSRLTTVHDLTPLARFGQLVASDLRDVTSDPEALDSSGFWAVSHDFEGRLVCARFADVRTEPVPVPVPGAWRGPAEGDWTSSLDRAAYTAGVRRIREHIAAGEVYQANLCRVLSAPLPDPAAADVDALTALLARGNPAPYAGTIRLPAHGVEIATASPELFLSRAGRIVESGPIKGTGRTAADLAEKERAENVMIVDLVRNDLGRVCATGSVTVPALCAVEEHPGLVHLVSTVRGELREGAGWRELLDATFPPGSVTGAPKSSALRIIEALETSPRGPYCGGIGWVDADRGTAELAVGIRTFWIDRPQGALRFGTGAGIIWGSDPEREWAETELKAARLLSVASGAHALGGHGAYSGHGGRIDHSGRTV</sequence>
<gene>
    <name evidence="2" type="ORF">GCM10010326_46900</name>
</gene>
<accession>A0ABQ3AFT0</accession>
<evidence type="ECO:0000313" key="3">
    <source>
        <dbReference type="Proteomes" id="UP000600946"/>
    </source>
</evidence>
<comment type="caution">
    <text evidence="2">The sequence shown here is derived from an EMBL/GenBank/DDBJ whole genome shotgun (WGS) entry which is preliminary data.</text>
</comment>
<evidence type="ECO:0000313" key="2">
    <source>
        <dbReference type="EMBL" id="GGY47406.1"/>
    </source>
</evidence>
<dbReference type="Proteomes" id="UP000600946">
    <property type="component" value="Unassembled WGS sequence"/>
</dbReference>
<protein>
    <submittedName>
        <fullName evidence="2">Anthranilate synthase</fullName>
    </submittedName>
</protein>
<dbReference type="Pfam" id="PF00425">
    <property type="entry name" value="Chorismate_bind"/>
    <property type="match status" value="1"/>
</dbReference>
<evidence type="ECO:0000259" key="1">
    <source>
        <dbReference type="Pfam" id="PF00425"/>
    </source>
</evidence>
<dbReference type="PANTHER" id="PTHR11236:SF50">
    <property type="entry name" value="AMINODEOXYCHORISMATE SYNTHASE COMPONENT 1"/>
    <property type="match status" value="1"/>
</dbReference>
<proteinExistence type="predicted"/>
<dbReference type="InterPro" id="IPR019999">
    <property type="entry name" value="Anth_synth_I-like"/>
</dbReference>
<name>A0ABQ3AFT0_9ACTN</name>
<dbReference type="SUPFAM" id="SSF56322">
    <property type="entry name" value="ADC synthase"/>
    <property type="match status" value="1"/>
</dbReference>
<dbReference type="PANTHER" id="PTHR11236">
    <property type="entry name" value="AMINOBENZOATE/ANTHRANILATE SYNTHASE"/>
    <property type="match status" value="1"/>
</dbReference>